<accession>A0A059IZU1</accession>
<dbReference type="HOGENOM" id="CLU_2225058_0_0_1"/>
<organism evidence="2 3">
    <name type="scientific">Trichophyton interdigitale (strain MR816)</name>
    <dbReference type="NCBI Taxonomy" id="1215338"/>
    <lineage>
        <taxon>Eukaryota</taxon>
        <taxon>Fungi</taxon>
        <taxon>Dikarya</taxon>
        <taxon>Ascomycota</taxon>
        <taxon>Pezizomycotina</taxon>
        <taxon>Eurotiomycetes</taxon>
        <taxon>Eurotiomycetidae</taxon>
        <taxon>Onygenales</taxon>
        <taxon>Arthrodermataceae</taxon>
        <taxon>Trichophyton</taxon>
    </lineage>
</organism>
<dbReference type="EMBL" id="AOKY01000629">
    <property type="protein sequence ID" value="KDB21044.1"/>
    <property type="molecule type" value="Genomic_DNA"/>
</dbReference>
<sequence>MHLPVLLLFPILALANPAPISLAPKNPLGSLRARSANYCCQPFPPGSKVSLLESELTSQPAGSPTDIKSIWLTILLNDRAGASVEMARLEHHAADMGYSSNVADIN</sequence>
<protein>
    <submittedName>
        <fullName evidence="2">Uncharacterized protein</fullName>
    </submittedName>
</protein>
<name>A0A059IZU1_TRIIM</name>
<comment type="caution">
    <text evidence="2">The sequence shown here is derived from an EMBL/GenBank/DDBJ whole genome shotgun (WGS) entry which is preliminary data.</text>
</comment>
<dbReference type="AlphaFoldDB" id="A0A059IZU1"/>
<evidence type="ECO:0000256" key="1">
    <source>
        <dbReference type="SAM" id="SignalP"/>
    </source>
</evidence>
<evidence type="ECO:0000313" key="2">
    <source>
        <dbReference type="EMBL" id="KDB21044.1"/>
    </source>
</evidence>
<reference evidence="2 3" key="1">
    <citation type="submission" date="2014-02" db="EMBL/GenBank/DDBJ databases">
        <title>The Genome Sequence of Trichophyton interdigitale MR816.</title>
        <authorList>
            <consortium name="The Broad Institute Genomics Platform"/>
            <person name="Cuomo C.A."/>
            <person name="White T.C."/>
            <person name="Graser Y."/>
            <person name="Martinez-Rossi N."/>
            <person name="Heitman J."/>
            <person name="Young S.K."/>
            <person name="Zeng Q."/>
            <person name="Gargeya S."/>
            <person name="Abouelleil A."/>
            <person name="Alvarado L."/>
            <person name="Chapman S.B."/>
            <person name="Gainer-Dewar J."/>
            <person name="Goldberg J."/>
            <person name="Griggs A."/>
            <person name="Gujja S."/>
            <person name="Hansen M."/>
            <person name="Howarth C."/>
            <person name="Imamovic A."/>
            <person name="Larimer J."/>
            <person name="Martinez D."/>
            <person name="Murphy C."/>
            <person name="Pearson M.D."/>
            <person name="Persinoti G."/>
            <person name="Poon T."/>
            <person name="Priest M."/>
            <person name="Roberts A.D."/>
            <person name="Saif S."/>
            <person name="Shea T.D."/>
            <person name="Sykes S.N."/>
            <person name="Wortman J."/>
            <person name="Nusbaum C."/>
            <person name="Birren B."/>
        </authorList>
    </citation>
    <scope>NUCLEOTIDE SEQUENCE [LARGE SCALE GENOMIC DNA]</scope>
    <source>
        <strain evidence="2 3">MR816</strain>
    </source>
</reference>
<feature type="chain" id="PRO_5012949313" evidence="1">
    <location>
        <begin position="16"/>
        <end position="106"/>
    </location>
</feature>
<proteinExistence type="predicted"/>
<feature type="signal peptide" evidence="1">
    <location>
        <begin position="1"/>
        <end position="15"/>
    </location>
</feature>
<gene>
    <name evidence="2" type="ORF">H109_07009</name>
</gene>
<keyword evidence="3" id="KW-1185">Reference proteome</keyword>
<keyword evidence="1" id="KW-0732">Signal</keyword>
<evidence type="ECO:0000313" key="3">
    <source>
        <dbReference type="Proteomes" id="UP000024533"/>
    </source>
</evidence>
<dbReference type="Proteomes" id="UP000024533">
    <property type="component" value="Unassembled WGS sequence"/>
</dbReference>